<dbReference type="InterPro" id="IPR052070">
    <property type="entry name" value="ESCRT-I_UEV_domain"/>
</dbReference>
<evidence type="ECO:0000313" key="3">
    <source>
        <dbReference type="Proteomes" id="UP000233060"/>
    </source>
</evidence>
<dbReference type="GeneTree" id="ENSGT00940000153903"/>
<dbReference type="SUPFAM" id="SSF54495">
    <property type="entry name" value="UBC-like"/>
    <property type="match status" value="1"/>
</dbReference>
<organism evidence="2 3">
    <name type="scientific">Cercocebus atys</name>
    <name type="common">Sooty mangabey</name>
    <name type="synonym">Cercocebus torquatus atys</name>
    <dbReference type="NCBI Taxonomy" id="9531"/>
    <lineage>
        <taxon>Eukaryota</taxon>
        <taxon>Metazoa</taxon>
        <taxon>Chordata</taxon>
        <taxon>Craniata</taxon>
        <taxon>Vertebrata</taxon>
        <taxon>Euteleostomi</taxon>
        <taxon>Mammalia</taxon>
        <taxon>Eutheria</taxon>
        <taxon>Euarchontoglires</taxon>
        <taxon>Primates</taxon>
        <taxon>Haplorrhini</taxon>
        <taxon>Catarrhini</taxon>
        <taxon>Cercopithecidae</taxon>
        <taxon>Cercopithecinae</taxon>
        <taxon>Cercocebus</taxon>
    </lineage>
</organism>
<dbReference type="Bgee" id="ENSCATG00000038967">
    <property type="expression patterns" value="Expressed in adult mammalian kidney and 12 other cell types or tissues"/>
</dbReference>
<dbReference type="AlphaFoldDB" id="A0A2K5N2L3"/>
<dbReference type="Proteomes" id="UP000233060">
    <property type="component" value="Unassembled WGS sequence"/>
</dbReference>
<evidence type="ECO:0000313" key="2">
    <source>
        <dbReference type="Ensembl" id="ENSCATP00000031737.1"/>
    </source>
</evidence>
<reference evidence="2" key="1">
    <citation type="submission" date="2025-08" db="UniProtKB">
        <authorList>
            <consortium name="Ensembl"/>
        </authorList>
    </citation>
    <scope>IDENTIFICATION</scope>
</reference>
<proteinExistence type="predicted"/>
<dbReference type="InterPro" id="IPR008883">
    <property type="entry name" value="UEV_N"/>
</dbReference>
<feature type="domain" description="UEV" evidence="1">
    <location>
        <begin position="21"/>
        <end position="68"/>
    </location>
</feature>
<dbReference type="Ensembl" id="ENSCATT00000056003.1">
    <property type="protein sequence ID" value="ENSCATP00000031737.1"/>
    <property type="gene ID" value="ENSCATG00000038967.1"/>
</dbReference>
<dbReference type="InterPro" id="IPR016135">
    <property type="entry name" value="UBQ-conjugating_enzyme/RWD"/>
</dbReference>
<name>A0A2K5N2L3_CERAT</name>
<dbReference type="GO" id="GO:0008333">
    <property type="term" value="P:endosome to lysosome transport"/>
    <property type="evidence" value="ECO:0007669"/>
    <property type="project" value="TreeGrafter"/>
</dbReference>
<keyword evidence="3" id="KW-1185">Reference proteome</keyword>
<protein>
    <submittedName>
        <fullName evidence="2">UEV and lactate/malate dehyrogenase domains</fullName>
    </submittedName>
</protein>
<gene>
    <name evidence="2" type="primary">UEVLD</name>
</gene>
<dbReference type="PANTHER" id="PTHR23306">
    <property type="entry name" value="TUMOR SUSCEPTIBILITY GENE 101 PROTEIN-RELATED"/>
    <property type="match status" value="1"/>
</dbReference>
<evidence type="ECO:0000259" key="1">
    <source>
        <dbReference type="Pfam" id="PF05743"/>
    </source>
</evidence>
<dbReference type="CDD" id="cd11685">
    <property type="entry name" value="UEV_TSG101-like"/>
    <property type="match status" value="1"/>
</dbReference>
<dbReference type="GO" id="GO:0000813">
    <property type="term" value="C:ESCRT I complex"/>
    <property type="evidence" value="ECO:0007669"/>
    <property type="project" value="TreeGrafter"/>
</dbReference>
<dbReference type="GO" id="GO:0043130">
    <property type="term" value="F:ubiquitin binding"/>
    <property type="evidence" value="ECO:0007669"/>
    <property type="project" value="TreeGrafter"/>
</dbReference>
<dbReference type="PANTHER" id="PTHR23306:SF18">
    <property type="entry name" value="UBIQUITIN-CONJUGATING ENZYME E2 VARIANT 3"/>
    <property type="match status" value="1"/>
</dbReference>
<dbReference type="Pfam" id="PF05743">
    <property type="entry name" value="UEV"/>
    <property type="match status" value="1"/>
</dbReference>
<reference evidence="2" key="2">
    <citation type="submission" date="2025-09" db="UniProtKB">
        <authorList>
            <consortium name="Ensembl"/>
        </authorList>
    </citation>
    <scope>IDENTIFICATION</scope>
</reference>
<dbReference type="GO" id="GO:0015031">
    <property type="term" value="P:protein transport"/>
    <property type="evidence" value="ECO:0007669"/>
    <property type="project" value="InterPro"/>
</dbReference>
<sequence length="179" mass="20032">MEFDCEGLRRLLGKYKFRDLTVEELKNVNVFFPHFKYSMDTYVFKDSSQKDLLNFTGTIPVMYQGNSICDICTMLQEFMYPPKSVIVGLIKEMIAKFQEELPLYSVPSSDEARQVDLLAYIAKITEGVSGINSKSWANHENKTVNKVTVVGGGELGIACTLAISAKVCKHSDGSRSPEP</sequence>
<accession>A0A2K5N2L3</accession>
<dbReference type="Gene3D" id="3.10.110.10">
    <property type="entry name" value="Ubiquitin Conjugating Enzyme"/>
    <property type="match status" value="1"/>
</dbReference>